<keyword evidence="1" id="KW-0472">Membrane</keyword>
<dbReference type="Proteomes" id="UP000749311">
    <property type="component" value="Unassembled WGS sequence"/>
</dbReference>
<dbReference type="Pfam" id="PF09656">
    <property type="entry name" value="PGPGW"/>
    <property type="match status" value="1"/>
</dbReference>
<proteinExistence type="predicted"/>
<feature type="transmembrane region" description="Helical" evidence="1">
    <location>
        <begin position="36"/>
        <end position="58"/>
    </location>
</feature>
<protein>
    <recommendedName>
        <fullName evidence="4">TIGR02611 family protein</fullName>
    </recommendedName>
</protein>
<dbReference type="RefSeq" id="WP_167165920.1">
    <property type="nucleotide sequence ID" value="NZ_BAAAOO010000015.1"/>
</dbReference>
<dbReference type="EMBL" id="JAAMOZ010000001">
    <property type="protein sequence ID" value="NIH56751.1"/>
    <property type="molecule type" value="Genomic_DNA"/>
</dbReference>
<keyword evidence="1" id="KW-1133">Transmembrane helix</keyword>
<reference evidence="2 3" key="1">
    <citation type="submission" date="2020-02" db="EMBL/GenBank/DDBJ databases">
        <title>Sequencing the genomes of 1000 actinobacteria strains.</title>
        <authorList>
            <person name="Klenk H.-P."/>
        </authorList>
    </citation>
    <scope>NUCLEOTIDE SEQUENCE [LARGE SCALE GENOMIC DNA]</scope>
    <source>
        <strain evidence="2 3">DSM 19609</strain>
    </source>
</reference>
<keyword evidence="3" id="KW-1185">Reference proteome</keyword>
<organism evidence="2 3">
    <name type="scientific">Brooklawnia cerclae</name>
    <dbReference type="NCBI Taxonomy" id="349934"/>
    <lineage>
        <taxon>Bacteria</taxon>
        <taxon>Bacillati</taxon>
        <taxon>Actinomycetota</taxon>
        <taxon>Actinomycetes</taxon>
        <taxon>Propionibacteriales</taxon>
        <taxon>Propionibacteriaceae</taxon>
        <taxon>Brooklawnia</taxon>
    </lineage>
</organism>
<name>A0ABX0SJ32_9ACTN</name>
<feature type="transmembrane region" description="Helical" evidence="1">
    <location>
        <begin position="64"/>
        <end position="84"/>
    </location>
</feature>
<comment type="caution">
    <text evidence="2">The sequence shown here is derived from an EMBL/GenBank/DDBJ whole genome shotgun (WGS) entry which is preliminary data.</text>
</comment>
<accession>A0ABX0SJ32</accession>
<evidence type="ECO:0000313" key="2">
    <source>
        <dbReference type="EMBL" id="NIH56751.1"/>
    </source>
</evidence>
<dbReference type="InterPro" id="IPR019099">
    <property type="entry name" value="Uncharacterised_PGPGW_TM"/>
</dbReference>
<evidence type="ECO:0000313" key="3">
    <source>
        <dbReference type="Proteomes" id="UP000749311"/>
    </source>
</evidence>
<evidence type="ECO:0000256" key="1">
    <source>
        <dbReference type="SAM" id="Phobius"/>
    </source>
</evidence>
<sequence length="146" mass="16516">MSEPVEVHGATPSAHQPPDRLAWRVRLKSHPVGRTWFRIAVGVIGAVLIIAAPLTGWLPGPGGIPLFLAGMAVLASEFMWAKRLRRLLLRYVHIYLLWPSKRRRLFWVAFFVGLGLLWWVSLVIVGVPGWIPEPVTTWLRFLPGVR</sequence>
<gene>
    <name evidence="2" type="ORF">FB473_001396</name>
</gene>
<evidence type="ECO:0008006" key="4">
    <source>
        <dbReference type="Google" id="ProtNLM"/>
    </source>
</evidence>
<keyword evidence="1" id="KW-0812">Transmembrane</keyword>
<feature type="transmembrane region" description="Helical" evidence="1">
    <location>
        <begin position="105"/>
        <end position="131"/>
    </location>
</feature>